<dbReference type="Proteomes" id="UP000676336">
    <property type="component" value="Unassembled WGS sequence"/>
</dbReference>
<feature type="non-terminal residue" evidence="2">
    <location>
        <position position="1"/>
    </location>
</feature>
<evidence type="ECO:0000256" key="1">
    <source>
        <dbReference type="ARBA" id="ARBA00022441"/>
    </source>
</evidence>
<evidence type="ECO:0000313" key="3">
    <source>
        <dbReference type="Proteomes" id="UP000676336"/>
    </source>
</evidence>
<evidence type="ECO:0000313" key="2">
    <source>
        <dbReference type="EMBL" id="CAF4621398.1"/>
    </source>
</evidence>
<comment type="caution">
    <text evidence="2">The sequence shown here is derived from an EMBL/GenBank/DDBJ whole genome shotgun (WGS) entry which is preliminary data.</text>
</comment>
<sequence>MNDFFLFYLRLNTTEIYDFQAKNWTMGPSMLTNRYDLSIGSIDGLLYTIGGHDGRVILNTVERFDPTTSAWAYV</sequence>
<dbReference type="SUPFAM" id="SSF117281">
    <property type="entry name" value="Kelch motif"/>
    <property type="match status" value="1"/>
</dbReference>
<dbReference type="AlphaFoldDB" id="A0A8S2ZEE4"/>
<dbReference type="PANTHER" id="PTHR46375">
    <property type="entry name" value="KELCH REPEAT AND BTB DOMAIN-CONTAINING PROTEIN 13-RELATED"/>
    <property type="match status" value="1"/>
</dbReference>
<dbReference type="Gene3D" id="2.120.10.80">
    <property type="entry name" value="Kelch-type beta propeller"/>
    <property type="match status" value="1"/>
</dbReference>
<dbReference type="EMBL" id="CAJOBI010108372">
    <property type="protein sequence ID" value="CAF4621398.1"/>
    <property type="molecule type" value="Genomic_DNA"/>
</dbReference>
<dbReference type="Pfam" id="PF01344">
    <property type="entry name" value="Kelch_1"/>
    <property type="match status" value="1"/>
</dbReference>
<dbReference type="InterPro" id="IPR006652">
    <property type="entry name" value="Kelch_1"/>
</dbReference>
<gene>
    <name evidence="2" type="ORF">SMN809_LOCUS39913</name>
</gene>
<proteinExistence type="predicted"/>
<reference evidence="2" key="1">
    <citation type="submission" date="2021-02" db="EMBL/GenBank/DDBJ databases">
        <authorList>
            <person name="Nowell W R."/>
        </authorList>
    </citation>
    <scope>NUCLEOTIDE SEQUENCE</scope>
</reference>
<organism evidence="2 3">
    <name type="scientific">Rotaria magnacalcarata</name>
    <dbReference type="NCBI Taxonomy" id="392030"/>
    <lineage>
        <taxon>Eukaryota</taxon>
        <taxon>Metazoa</taxon>
        <taxon>Spiralia</taxon>
        <taxon>Gnathifera</taxon>
        <taxon>Rotifera</taxon>
        <taxon>Eurotatoria</taxon>
        <taxon>Bdelloidea</taxon>
        <taxon>Philodinida</taxon>
        <taxon>Philodinidae</taxon>
        <taxon>Rotaria</taxon>
    </lineage>
</organism>
<accession>A0A8S2ZEE4</accession>
<name>A0A8S2ZEE4_9BILA</name>
<dbReference type="InterPro" id="IPR015915">
    <property type="entry name" value="Kelch-typ_b-propeller"/>
</dbReference>
<keyword evidence="1" id="KW-0880">Kelch repeat</keyword>
<protein>
    <submittedName>
        <fullName evidence="2">Uncharacterized protein</fullName>
    </submittedName>
</protein>
<feature type="non-terminal residue" evidence="2">
    <location>
        <position position="74"/>
    </location>
</feature>
<dbReference type="InterPro" id="IPR052392">
    <property type="entry name" value="Kelch-BTB_domain-containing"/>
</dbReference>
<dbReference type="PANTHER" id="PTHR46375:SF3">
    <property type="entry name" value="KELCH REPEAT AND BTB DOMAIN-CONTAINING PROTEIN 13"/>
    <property type="match status" value="1"/>
</dbReference>